<dbReference type="AlphaFoldDB" id="A0A246GJV8"/>
<organism evidence="1 2">
    <name type="scientific">Flavobacterium davisii</name>
    <dbReference type="NCBI Taxonomy" id="2906077"/>
    <lineage>
        <taxon>Bacteria</taxon>
        <taxon>Pseudomonadati</taxon>
        <taxon>Bacteroidota</taxon>
        <taxon>Flavobacteriia</taxon>
        <taxon>Flavobacteriales</taxon>
        <taxon>Flavobacteriaceae</taxon>
        <taxon>Flavobacterium</taxon>
    </lineage>
</organism>
<reference evidence="1 2" key="1">
    <citation type="journal article" date="2017" name="Infect. Genet. Evol.">
        <title>Comparative genome analysis of fish pathogen Flavobacterium columnare reveals extensive sequence diversity within the species.</title>
        <authorList>
            <person name="Kayansamruaj P."/>
            <person name="Dong H.T."/>
            <person name="Hirono I."/>
            <person name="Kondo H."/>
            <person name="Senapin S."/>
            <person name="Rodkhum C."/>
        </authorList>
    </citation>
    <scope>NUCLEOTIDE SEQUENCE [LARGE SCALE GENOMIC DNA]</scope>
    <source>
        <strain evidence="1 2">1215</strain>
    </source>
</reference>
<protein>
    <submittedName>
        <fullName evidence="1">Uncharacterized protein</fullName>
    </submittedName>
</protein>
<comment type="caution">
    <text evidence="1">The sequence shown here is derived from an EMBL/GenBank/DDBJ whole genome shotgun (WGS) entry which is preliminary data.</text>
</comment>
<name>A0A246GJV8_9FLAO</name>
<dbReference type="Proteomes" id="UP000197768">
    <property type="component" value="Unassembled WGS sequence"/>
</dbReference>
<accession>A0A246GJV8</accession>
<sequence>MFKEQIRFEAHINIEYKRDFEFFKLQTSIESKLNVEMQGTTGLAIRYGYEKEQGLFLTQITH</sequence>
<proteinExistence type="predicted"/>
<evidence type="ECO:0000313" key="2">
    <source>
        <dbReference type="Proteomes" id="UP000197768"/>
    </source>
</evidence>
<gene>
    <name evidence="1" type="ORF">BWK59_04620</name>
</gene>
<evidence type="ECO:0000313" key="1">
    <source>
        <dbReference type="EMBL" id="OWP84595.1"/>
    </source>
</evidence>
<dbReference type="EMBL" id="MTCZ01000027">
    <property type="protein sequence ID" value="OWP84595.1"/>
    <property type="molecule type" value="Genomic_DNA"/>
</dbReference>